<dbReference type="Pfam" id="PF02825">
    <property type="entry name" value="WWE"/>
    <property type="match status" value="1"/>
</dbReference>
<protein>
    <recommendedName>
        <fullName evidence="6">Poly [ADP-ribose] polymerase</fullName>
        <shortName evidence="6">PARP</shortName>
        <ecNumber evidence="6">2.4.2.-</ecNumber>
    </recommendedName>
</protein>
<dbReference type="Gene3D" id="3.90.228.10">
    <property type="match status" value="1"/>
</dbReference>
<evidence type="ECO:0000259" key="8">
    <source>
        <dbReference type="PROSITE" id="PS50918"/>
    </source>
</evidence>
<dbReference type="Proteomes" id="UP000681722">
    <property type="component" value="Unassembled WGS sequence"/>
</dbReference>
<feature type="compositionally biased region" description="Polar residues" evidence="7">
    <location>
        <begin position="226"/>
        <end position="235"/>
    </location>
</feature>
<dbReference type="EMBL" id="CAJOBC010002939">
    <property type="protein sequence ID" value="CAF3759200.1"/>
    <property type="molecule type" value="Genomic_DNA"/>
</dbReference>
<dbReference type="SUPFAM" id="SSF56399">
    <property type="entry name" value="ADP-ribosylation"/>
    <property type="match status" value="1"/>
</dbReference>
<feature type="domain" description="PARP catalytic" evidence="9">
    <location>
        <begin position="1476"/>
        <end position="1664"/>
    </location>
</feature>
<dbReference type="SUPFAM" id="SSF117839">
    <property type="entry name" value="WWE domain"/>
    <property type="match status" value="1"/>
</dbReference>
<keyword evidence="4 6" id="KW-0520">NAD</keyword>
<feature type="compositionally biased region" description="Basic and acidic residues" evidence="7">
    <location>
        <begin position="192"/>
        <end position="203"/>
    </location>
</feature>
<keyword evidence="12" id="KW-1185">Reference proteome</keyword>
<dbReference type="PROSITE" id="PS50918">
    <property type="entry name" value="WWE"/>
    <property type="match status" value="1"/>
</dbReference>
<keyword evidence="3 6" id="KW-0808">Transferase</keyword>
<dbReference type="GO" id="GO:0010629">
    <property type="term" value="P:negative regulation of gene expression"/>
    <property type="evidence" value="ECO:0007669"/>
    <property type="project" value="TreeGrafter"/>
</dbReference>
<name>A0A814FKP6_9BILA</name>
<dbReference type="Gene3D" id="3.40.220.10">
    <property type="entry name" value="Leucine Aminopeptidase, subunit E, domain 1"/>
    <property type="match status" value="1"/>
</dbReference>
<dbReference type="GO" id="GO:0005634">
    <property type="term" value="C:nucleus"/>
    <property type="evidence" value="ECO:0007669"/>
    <property type="project" value="UniProtKB-SubCell"/>
</dbReference>
<feature type="compositionally biased region" description="Polar residues" evidence="7">
    <location>
        <begin position="156"/>
        <end position="168"/>
    </location>
</feature>
<dbReference type="InterPro" id="IPR004170">
    <property type="entry name" value="WWE_dom"/>
</dbReference>
<dbReference type="InterPro" id="IPR037197">
    <property type="entry name" value="WWE_dom_sf"/>
</dbReference>
<feature type="region of interest" description="Disordered" evidence="7">
    <location>
        <begin position="147"/>
        <end position="239"/>
    </location>
</feature>
<dbReference type="GO" id="GO:0003714">
    <property type="term" value="F:transcription corepressor activity"/>
    <property type="evidence" value="ECO:0007669"/>
    <property type="project" value="TreeGrafter"/>
</dbReference>
<sequence length="1664" mass="191089">MSIKNEILKLFLLQQKNTLSDSDISRSLISRGIECYTDSLRKEILSISSLFRLQSLKDGSLQIILEPKIQICTDFFLSQCKPNQCGRLHICRFAPNCTRGGRCTFPHALTTSPHNLAIIQQTNYEILDQDLLIQLLRCAQFGEKPRVELTNDDNDTPPQQNHPNTSRPFQRGDGRSRGRSRKAFQSQIFTNTRHEPYQNKREVFSNQRRSGRSTTRGGSGHVQSFYRPSSQNDDSPQYLPKNMRIIDNQVDVMLPGENEAPQVDREIVELLLVNKDHRIREVFNETNDDDFRHFTIEFESKDSVDKLLAHPFLTHGNIQIKMKRTLQSIDKHRFILKIRTDKKIDSIKLELYIDTLIKNRKRIITDMTNEEESGQEFDQISLIQCDEEIDFEKLREAHSMKKQLQNKNVMIGEVYELQKIKIKLKEQNNKQEENVFTVMQPKQFTFNILKHIFSSLWSDVFSWTIKQKTAVIDLVNSNALERWLSRSDEYEKQFGISIRPIFAFVEKDLGDVVDTHSVVLTELSENLAKTTITPSVVATSSDEQPYINLKPEWTLILCHPTFQVQYKEYLKASIGFDVQINGSMVALINAPLNTSNRQVLYNRTNTFMQGFVFKQLNRPSMANIHLLNANSHRIAFQRIPDKNAYSLASNYDTMNELFPYLCSRLIPERITERPLPQQQQQQQHQQLSSPDTAQFLSPIISNVKTVEKRSLPVPHQPLLESIQYPIDAQSHVQFFLMKSFEERFSNYLQGAYNVKSSIESNIGKDANDKQQQQKNYRIIIKIIGEINDVSSARTAIDGLFSSLETKVFSEKTVGTWTKIADSAHVIQHHMNSKNVLCCCTYSKNSLIIHYFNQKNAQFGVDKSQIDEIINGTFLSATTSYQSLLSSSKLKEKWQDCEKKIRNRPDYNQQICLLSEEKSIYLFGLPAIVKELHATFEKLKTEHETKLFKLTLNQNQIKYLLNVCSSDLKALDEKHKMDGVEIMSKLKNSEILAPINMFENLKLRILEYAQITTSTFDICEPGFASLIQNQKSIIIDKARECRCYVTTKIETTQVQVKVPKAHTVDNNDNEQKIQGGACASAIPTSSSQLVTSVNINMGVIRVCLDDLTTRKDDVIVVNLTSEVLKNAVLKAAGQQVSDELVNFVNNYQTTNLIETSPGLLACKKIIFLQWSPQAKDVNLFQSNKQSISDFVSEAITYAFKNKYKSIAFPAIGCGKFGIKPDIIGEAMISEAERQLIKYPKDNFSVSFVLLPQQQSVYDEFCKQLNLIKSANFSLIPTNLNSGNVSRSHITMPFEQQIVKITLISSTEEHIIRCYNSLLELSKKCTLKLKLSNKQDLKDWTQSTVDKYYKYCLDRKIEPILDISNGVLELNGPKDDVDQAEKYYYELVTETLKQAHKHVLSRGIIWSVELTPNDGQWEQYSYKMNAEIEDAYQRKSPYIDLQNESKEQVRIKFDKNQMCEESSKTTRNIQRKVINQNLPDNWETSDVNCKRVQLKTGSPEYAKVLNLFDVTMRGNYVQIVKIERIQNERWFKQYAAHRDEFNLRNKQNNAINNNEKLLFHGCLDTTADKIVQECFNRSFAGVNGIAYGWGVYFATSALYSHAFAKPNARGERTTFLARVLIGNTMVGDPSIKVPPTGWDTTTSKDQGIFVVYHDAQSYADYLITYK</sequence>
<dbReference type="GO" id="GO:0005737">
    <property type="term" value="C:cytoplasm"/>
    <property type="evidence" value="ECO:0007669"/>
    <property type="project" value="TreeGrafter"/>
</dbReference>
<dbReference type="GO" id="GO:0003950">
    <property type="term" value="F:NAD+ poly-ADP-ribosyltransferase activity"/>
    <property type="evidence" value="ECO:0007669"/>
    <property type="project" value="UniProtKB-UniRule"/>
</dbReference>
<dbReference type="Pfam" id="PF01661">
    <property type="entry name" value="Macro"/>
    <property type="match status" value="1"/>
</dbReference>
<dbReference type="Pfam" id="PF00644">
    <property type="entry name" value="PARP"/>
    <property type="match status" value="1"/>
</dbReference>
<evidence type="ECO:0000313" key="11">
    <source>
        <dbReference type="EMBL" id="CAF3759200.1"/>
    </source>
</evidence>
<comment type="caution">
    <text evidence="10">The sequence shown here is derived from an EMBL/GenBank/DDBJ whole genome shotgun (WGS) entry which is preliminary data.</text>
</comment>
<evidence type="ECO:0000256" key="3">
    <source>
        <dbReference type="ARBA" id="ARBA00022679"/>
    </source>
</evidence>
<dbReference type="InterPro" id="IPR052056">
    <property type="entry name" value="Mono-ARTD/PARP"/>
</dbReference>
<evidence type="ECO:0000259" key="9">
    <source>
        <dbReference type="PROSITE" id="PS51059"/>
    </source>
</evidence>
<evidence type="ECO:0000313" key="10">
    <source>
        <dbReference type="EMBL" id="CAF0986998.1"/>
    </source>
</evidence>
<dbReference type="InterPro" id="IPR002589">
    <property type="entry name" value="Macro_dom"/>
</dbReference>
<evidence type="ECO:0000313" key="12">
    <source>
        <dbReference type="Proteomes" id="UP000663829"/>
    </source>
</evidence>
<evidence type="ECO:0000256" key="7">
    <source>
        <dbReference type="SAM" id="MobiDB-lite"/>
    </source>
</evidence>
<dbReference type="InterPro" id="IPR012317">
    <property type="entry name" value="Poly(ADP-ribose)pol_cat_dom"/>
</dbReference>
<feature type="domain" description="WWE" evidence="8">
    <location>
        <begin position="1389"/>
        <end position="1469"/>
    </location>
</feature>
<evidence type="ECO:0000256" key="6">
    <source>
        <dbReference type="RuleBase" id="RU362114"/>
    </source>
</evidence>
<accession>A0A814FKP6</accession>
<evidence type="ECO:0000256" key="5">
    <source>
        <dbReference type="ARBA" id="ARBA00023242"/>
    </source>
</evidence>
<dbReference type="EC" id="2.4.2.-" evidence="6"/>
<dbReference type="Gene3D" id="3.30.720.50">
    <property type="match status" value="1"/>
</dbReference>
<dbReference type="EMBL" id="CAJNOQ010002939">
    <property type="protein sequence ID" value="CAF0986998.1"/>
    <property type="molecule type" value="Genomic_DNA"/>
</dbReference>
<reference evidence="10" key="1">
    <citation type="submission" date="2021-02" db="EMBL/GenBank/DDBJ databases">
        <authorList>
            <person name="Nowell W R."/>
        </authorList>
    </citation>
    <scope>NUCLEOTIDE SEQUENCE</scope>
</reference>
<evidence type="ECO:0000256" key="2">
    <source>
        <dbReference type="ARBA" id="ARBA00022676"/>
    </source>
</evidence>
<dbReference type="Proteomes" id="UP000663829">
    <property type="component" value="Unassembled WGS sequence"/>
</dbReference>
<proteinExistence type="predicted"/>
<evidence type="ECO:0000256" key="4">
    <source>
        <dbReference type="ARBA" id="ARBA00023027"/>
    </source>
</evidence>
<dbReference type="OrthoDB" id="6133115at2759"/>
<dbReference type="SUPFAM" id="SSF52949">
    <property type="entry name" value="Macro domain-like"/>
    <property type="match status" value="1"/>
</dbReference>
<keyword evidence="5" id="KW-0539">Nucleus</keyword>
<dbReference type="PANTHER" id="PTHR14453">
    <property type="entry name" value="PARP/ZINC FINGER CCCH TYPE DOMAIN CONTAINING PROTEIN"/>
    <property type="match status" value="1"/>
</dbReference>
<dbReference type="InterPro" id="IPR043472">
    <property type="entry name" value="Macro_dom-like"/>
</dbReference>
<gene>
    <name evidence="10" type="ORF">GPM918_LOCUS13054</name>
    <name evidence="11" type="ORF">SRO942_LOCUS13054</name>
</gene>
<dbReference type="PROSITE" id="PS51059">
    <property type="entry name" value="PARP_CATALYTIC"/>
    <property type="match status" value="1"/>
</dbReference>
<dbReference type="PANTHER" id="PTHR14453:SF67">
    <property type="entry name" value="POLY [ADP-RIBOSE] POLYMERASE"/>
    <property type="match status" value="1"/>
</dbReference>
<comment type="subcellular location">
    <subcellularLocation>
        <location evidence="1">Nucleus</location>
    </subcellularLocation>
</comment>
<organism evidence="10 12">
    <name type="scientific">Didymodactylos carnosus</name>
    <dbReference type="NCBI Taxonomy" id="1234261"/>
    <lineage>
        <taxon>Eukaryota</taxon>
        <taxon>Metazoa</taxon>
        <taxon>Spiralia</taxon>
        <taxon>Gnathifera</taxon>
        <taxon>Rotifera</taxon>
        <taxon>Eurotatoria</taxon>
        <taxon>Bdelloidea</taxon>
        <taxon>Philodinida</taxon>
        <taxon>Philodinidae</taxon>
        <taxon>Didymodactylos</taxon>
    </lineage>
</organism>
<keyword evidence="2 6" id="KW-0328">Glycosyltransferase</keyword>
<evidence type="ECO:0000256" key="1">
    <source>
        <dbReference type="ARBA" id="ARBA00004123"/>
    </source>
</evidence>